<evidence type="ECO:0000313" key="5">
    <source>
        <dbReference type="EMBL" id="PRP85199.1"/>
    </source>
</evidence>
<name>A0A2P6NMN8_9EUKA</name>
<evidence type="ECO:0000256" key="2">
    <source>
        <dbReference type="ARBA" id="ARBA00022670"/>
    </source>
</evidence>
<dbReference type="OrthoDB" id="407146at2759"/>
<evidence type="ECO:0000256" key="1">
    <source>
        <dbReference type="ARBA" id="ARBA00006641"/>
    </source>
</evidence>
<evidence type="ECO:0000313" key="6">
    <source>
        <dbReference type="Proteomes" id="UP000241769"/>
    </source>
</evidence>
<evidence type="ECO:0000256" key="3">
    <source>
        <dbReference type="ARBA" id="ARBA00022801"/>
    </source>
</evidence>
<gene>
    <name evidence="5" type="ORF">PROFUN_07146</name>
</gene>
<comment type="caution">
    <text evidence="5">The sequence shown here is derived from an EMBL/GenBank/DDBJ whole genome shotgun (WGS) entry which is preliminary data.</text>
</comment>
<dbReference type="FunCoup" id="A0A2P6NMN8">
    <property type="interactions" value="3"/>
</dbReference>
<proteinExistence type="inferred from homology"/>
<comment type="similarity">
    <text evidence="1">Belongs to the peptidase C15 family.</text>
</comment>
<dbReference type="SUPFAM" id="SSF53182">
    <property type="entry name" value="Pyrrolidone carboxyl peptidase (pyroglutamate aminopeptidase)"/>
    <property type="match status" value="1"/>
</dbReference>
<keyword evidence="6" id="KW-1185">Reference proteome</keyword>
<organism evidence="5 6">
    <name type="scientific">Planoprotostelium fungivorum</name>
    <dbReference type="NCBI Taxonomy" id="1890364"/>
    <lineage>
        <taxon>Eukaryota</taxon>
        <taxon>Amoebozoa</taxon>
        <taxon>Evosea</taxon>
        <taxon>Variosea</taxon>
        <taxon>Cavosteliida</taxon>
        <taxon>Cavosteliaceae</taxon>
        <taxon>Planoprotostelium</taxon>
    </lineage>
</organism>
<dbReference type="InterPro" id="IPR036440">
    <property type="entry name" value="Peptidase_C15-like_sf"/>
</dbReference>
<keyword evidence="4" id="KW-0788">Thiol protease</keyword>
<dbReference type="Gene3D" id="3.40.630.20">
    <property type="entry name" value="Peptidase C15, pyroglutamyl peptidase I-like"/>
    <property type="match status" value="1"/>
</dbReference>
<dbReference type="Pfam" id="PF01470">
    <property type="entry name" value="Peptidase_C15"/>
    <property type="match status" value="1"/>
</dbReference>
<dbReference type="InParanoid" id="A0A2P6NMN8"/>
<keyword evidence="2" id="KW-0645">Protease</keyword>
<evidence type="ECO:0000256" key="4">
    <source>
        <dbReference type="ARBA" id="ARBA00022807"/>
    </source>
</evidence>
<sequence>MKVRFHVTGFGPFFGVEKNPTELKDIIEIQSVSVLQKVAAVDTLLTLHELQLEQTRVTESSEGQSETDQTVWLHMGVGTQTPEYNLEKFGWNEATFRAPDQRGWSPNKQALLPKIYPSINQNLTTSLSPKLDDMIAQLKQEGHAVEISEDPGRFLCNFVFFHSLHYCQQRQNNHALFLHVPSFQLIKKEEQLAFVRCLIDTIAKNLTR</sequence>
<dbReference type="Proteomes" id="UP000241769">
    <property type="component" value="Unassembled WGS sequence"/>
</dbReference>
<reference evidence="5 6" key="1">
    <citation type="journal article" date="2018" name="Genome Biol. Evol.">
        <title>Multiple Roots of Fruiting Body Formation in Amoebozoa.</title>
        <authorList>
            <person name="Hillmann F."/>
            <person name="Forbes G."/>
            <person name="Novohradska S."/>
            <person name="Ferling I."/>
            <person name="Riege K."/>
            <person name="Groth M."/>
            <person name="Westermann M."/>
            <person name="Marz M."/>
            <person name="Spaller T."/>
            <person name="Winckler T."/>
            <person name="Schaap P."/>
            <person name="Glockner G."/>
        </authorList>
    </citation>
    <scope>NUCLEOTIDE SEQUENCE [LARGE SCALE GENOMIC DNA]</scope>
    <source>
        <strain evidence="5 6">Jena</strain>
    </source>
</reference>
<protein>
    <recommendedName>
        <fullName evidence="7">Pyrrolidone-carboxylate peptidase</fullName>
    </recommendedName>
</protein>
<dbReference type="GO" id="GO:0006508">
    <property type="term" value="P:proteolysis"/>
    <property type="evidence" value="ECO:0007669"/>
    <property type="project" value="UniProtKB-KW"/>
</dbReference>
<dbReference type="PANTHER" id="PTHR23402">
    <property type="entry name" value="PROTEASE FAMILY C15 PYROGLUTAMYL-PEPTIDASE I-RELATED"/>
    <property type="match status" value="1"/>
</dbReference>
<accession>A0A2P6NMN8</accession>
<evidence type="ECO:0008006" key="7">
    <source>
        <dbReference type="Google" id="ProtNLM"/>
    </source>
</evidence>
<dbReference type="GO" id="GO:0008234">
    <property type="term" value="F:cysteine-type peptidase activity"/>
    <property type="evidence" value="ECO:0007669"/>
    <property type="project" value="UniProtKB-KW"/>
</dbReference>
<keyword evidence="3" id="KW-0378">Hydrolase</keyword>
<dbReference type="InterPro" id="IPR016125">
    <property type="entry name" value="Peptidase_C15-like"/>
</dbReference>
<dbReference type="EMBL" id="MDYQ01000049">
    <property type="protein sequence ID" value="PRP85199.1"/>
    <property type="molecule type" value="Genomic_DNA"/>
</dbReference>
<dbReference type="AlphaFoldDB" id="A0A2P6NMN8"/>
<dbReference type="PANTHER" id="PTHR23402:SF1">
    <property type="entry name" value="PYROGLUTAMYL-PEPTIDASE I"/>
    <property type="match status" value="1"/>
</dbReference>